<gene>
    <name evidence="2" type="ORF">A9Q02_05665</name>
</gene>
<organism evidence="2 3">
    <name type="scientific">Candidatus Chloroploca asiatica</name>
    <dbReference type="NCBI Taxonomy" id="1506545"/>
    <lineage>
        <taxon>Bacteria</taxon>
        <taxon>Bacillati</taxon>
        <taxon>Chloroflexota</taxon>
        <taxon>Chloroflexia</taxon>
        <taxon>Chloroflexales</taxon>
        <taxon>Chloroflexineae</taxon>
        <taxon>Oscillochloridaceae</taxon>
        <taxon>Candidatus Chloroploca</taxon>
    </lineage>
</organism>
<dbReference type="Pfam" id="PF09996">
    <property type="entry name" value="DUF2237"/>
    <property type="match status" value="1"/>
</dbReference>
<evidence type="ECO:0008006" key="4">
    <source>
        <dbReference type="Google" id="ProtNLM"/>
    </source>
</evidence>
<dbReference type="OrthoDB" id="9792525at2"/>
<sequence length="142" mass="15199">MTTPPSQRQNGRTHSSTPARNVLGGPLATCSTMPLTGFFRTGCCETGPDDVGMHVVCAQVTDEFLAFSRAEGNDLSTPRPEFGFPGLQPGDRWCLCAARWQEALDAGKAPPVVLAATHEAALAIVRREDLLRYALDVTDGLV</sequence>
<proteinExistence type="predicted"/>
<dbReference type="PANTHER" id="PTHR37466">
    <property type="entry name" value="SLR1628 PROTEIN"/>
    <property type="match status" value="1"/>
</dbReference>
<dbReference type="RefSeq" id="WP_097655099.1">
    <property type="nucleotide sequence ID" value="NZ_LYXE01000182.1"/>
</dbReference>
<accession>A0A2H3KG79</accession>
<feature type="compositionally biased region" description="Polar residues" evidence="1">
    <location>
        <begin position="1"/>
        <end position="19"/>
    </location>
</feature>
<dbReference type="PANTHER" id="PTHR37466:SF1">
    <property type="entry name" value="SLR1628 PROTEIN"/>
    <property type="match status" value="1"/>
</dbReference>
<evidence type="ECO:0000313" key="3">
    <source>
        <dbReference type="Proteomes" id="UP000220922"/>
    </source>
</evidence>
<dbReference type="Gene3D" id="3.30.56.110">
    <property type="entry name" value="Protein of unknown function DUF2237"/>
    <property type="match status" value="1"/>
</dbReference>
<dbReference type="EMBL" id="LYXE01000182">
    <property type="protein sequence ID" value="PDV96714.1"/>
    <property type="molecule type" value="Genomic_DNA"/>
</dbReference>
<name>A0A2H3KG79_9CHLR</name>
<feature type="region of interest" description="Disordered" evidence="1">
    <location>
        <begin position="1"/>
        <end position="23"/>
    </location>
</feature>
<evidence type="ECO:0000313" key="2">
    <source>
        <dbReference type="EMBL" id="PDV96714.1"/>
    </source>
</evidence>
<keyword evidence="3" id="KW-1185">Reference proteome</keyword>
<dbReference type="AlphaFoldDB" id="A0A2H3KG79"/>
<reference evidence="2 3" key="1">
    <citation type="submission" date="2016-05" db="EMBL/GenBank/DDBJ databases">
        <authorList>
            <person name="Lavstsen T."/>
            <person name="Jespersen J.S."/>
        </authorList>
    </citation>
    <scope>NUCLEOTIDE SEQUENCE [LARGE SCALE GENOMIC DNA]</scope>
    <source>
        <strain evidence="2 3">B7-9</strain>
    </source>
</reference>
<comment type="caution">
    <text evidence="2">The sequence shown here is derived from an EMBL/GenBank/DDBJ whole genome shotgun (WGS) entry which is preliminary data.</text>
</comment>
<dbReference type="Proteomes" id="UP000220922">
    <property type="component" value="Unassembled WGS sequence"/>
</dbReference>
<dbReference type="InterPro" id="IPR018714">
    <property type="entry name" value="DUF2237"/>
</dbReference>
<protein>
    <recommendedName>
        <fullName evidence="4">DUF2237 domain-containing protein</fullName>
    </recommendedName>
</protein>
<evidence type="ECO:0000256" key="1">
    <source>
        <dbReference type="SAM" id="MobiDB-lite"/>
    </source>
</evidence>